<proteinExistence type="predicted"/>
<feature type="region of interest" description="Disordered" evidence="1">
    <location>
        <begin position="157"/>
        <end position="235"/>
    </location>
</feature>
<feature type="compositionally biased region" description="Polar residues" evidence="1">
    <location>
        <begin position="219"/>
        <end position="235"/>
    </location>
</feature>
<keyword evidence="2" id="KW-0732">Signal</keyword>
<evidence type="ECO:0000313" key="3">
    <source>
        <dbReference type="Proteomes" id="UP000887572"/>
    </source>
</evidence>
<dbReference type="Proteomes" id="UP000887572">
    <property type="component" value="Unplaced"/>
</dbReference>
<organism evidence="3 4">
    <name type="scientific">Globodera rostochiensis</name>
    <name type="common">Golden nematode worm</name>
    <name type="synonym">Heterodera rostochiensis</name>
    <dbReference type="NCBI Taxonomy" id="31243"/>
    <lineage>
        <taxon>Eukaryota</taxon>
        <taxon>Metazoa</taxon>
        <taxon>Ecdysozoa</taxon>
        <taxon>Nematoda</taxon>
        <taxon>Chromadorea</taxon>
        <taxon>Rhabditida</taxon>
        <taxon>Tylenchina</taxon>
        <taxon>Tylenchomorpha</taxon>
        <taxon>Tylenchoidea</taxon>
        <taxon>Heteroderidae</taxon>
        <taxon>Heteroderinae</taxon>
        <taxon>Globodera</taxon>
    </lineage>
</organism>
<sequence length="235" mass="25620">MLLLLASASTFIWPLSAQFICNPVLPPQQLIIQLSAYTPPFPPAVAPPLPPAMPFIQEPFGPPLPPAMPFFQEPFFPPPVAPPFPPPPPLLVPPPNFYSPIPMPGFTCTIIGLKKRLRRRDNAHTPAQPYFEEFRDEYNGFMISYIPDGGSLKVKGKDSRKSAASEGEGAIVNGSTAGGRGDGGGRPRAQSGHCNGQIHAMDIGKEENVQQMRKERKNSQQTNKQTATINEITIN</sequence>
<feature type="chain" id="PRO_5036834939" evidence="2">
    <location>
        <begin position="18"/>
        <end position="235"/>
    </location>
</feature>
<name>A0A914HDB0_GLORO</name>
<feature type="signal peptide" evidence="2">
    <location>
        <begin position="1"/>
        <end position="17"/>
    </location>
</feature>
<evidence type="ECO:0000256" key="1">
    <source>
        <dbReference type="SAM" id="MobiDB-lite"/>
    </source>
</evidence>
<dbReference type="WBParaSite" id="Gr19_v10_g1645.t1">
    <property type="protein sequence ID" value="Gr19_v10_g1645.t1"/>
    <property type="gene ID" value="Gr19_v10_g1645"/>
</dbReference>
<feature type="compositionally biased region" description="Gly residues" evidence="1">
    <location>
        <begin position="176"/>
        <end position="186"/>
    </location>
</feature>
<evidence type="ECO:0000313" key="4">
    <source>
        <dbReference type="WBParaSite" id="Gr19_v10_g1645.t1"/>
    </source>
</evidence>
<keyword evidence="3" id="KW-1185">Reference proteome</keyword>
<dbReference type="AlphaFoldDB" id="A0A914HDB0"/>
<evidence type="ECO:0000256" key="2">
    <source>
        <dbReference type="SAM" id="SignalP"/>
    </source>
</evidence>
<reference evidence="4" key="1">
    <citation type="submission" date="2022-11" db="UniProtKB">
        <authorList>
            <consortium name="WormBaseParasite"/>
        </authorList>
    </citation>
    <scope>IDENTIFICATION</scope>
</reference>
<accession>A0A914HDB0</accession>
<protein>
    <submittedName>
        <fullName evidence="4">Uncharacterized protein</fullName>
    </submittedName>
</protein>